<name>A0ABX0H5A2_9BACT</name>
<keyword evidence="4" id="KW-0812">Transmembrane</keyword>
<evidence type="ECO:0000313" key="10">
    <source>
        <dbReference type="EMBL" id="NHE57030.1"/>
    </source>
</evidence>
<feature type="signal peptide" evidence="8">
    <location>
        <begin position="1"/>
        <end position="24"/>
    </location>
</feature>
<dbReference type="SUPFAM" id="SSF49464">
    <property type="entry name" value="Carboxypeptidase regulatory domain-like"/>
    <property type="match status" value="1"/>
</dbReference>
<dbReference type="PANTHER" id="PTHR30069">
    <property type="entry name" value="TONB-DEPENDENT OUTER MEMBRANE RECEPTOR"/>
    <property type="match status" value="1"/>
</dbReference>
<dbReference type="Pfam" id="PF25183">
    <property type="entry name" value="OMP_b-brl_4"/>
    <property type="match status" value="2"/>
</dbReference>
<evidence type="ECO:0000256" key="1">
    <source>
        <dbReference type="ARBA" id="ARBA00004571"/>
    </source>
</evidence>
<keyword evidence="6" id="KW-0998">Cell outer membrane</keyword>
<evidence type="ECO:0000256" key="2">
    <source>
        <dbReference type="ARBA" id="ARBA00022448"/>
    </source>
</evidence>
<dbReference type="RefSeq" id="WP_166146068.1">
    <property type="nucleotide sequence ID" value="NZ_JAANYN010000003.1"/>
</dbReference>
<dbReference type="InterPro" id="IPR008969">
    <property type="entry name" value="CarboxyPept-like_regulatory"/>
</dbReference>
<feature type="region of interest" description="Disordered" evidence="7">
    <location>
        <begin position="393"/>
        <end position="414"/>
    </location>
</feature>
<feature type="domain" description="TonB-dependent transporter Oar-like beta-barrel" evidence="9">
    <location>
        <begin position="238"/>
        <end position="308"/>
    </location>
</feature>
<evidence type="ECO:0000256" key="6">
    <source>
        <dbReference type="ARBA" id="ARBA00023237"/>
    </source>
</evidence>
<keyword evidence="2" id="KW-0813">Transport</keyword>
<feature type="domain" description="TonB-dependent transporter Oar-like beta-barrel" evidence="9">
    <location>
        <begin position="365"/>
        <end position="926"/>
    </location>
</feature>
<organism evidence="10 11">
    <name type="scientific">Cyclobacterium plantarum</name>
    <dbReference type="NCBI Taxonomy" id="2716263"/>
    <lineage>
        <taxon>Bacteria</taxon>
        <taxon>Pseudomonadati</taxon>
        <taxon>Bacteroidota</taxon>
        <taxon>Cytophagia</taxon>
        <taxon>Cytophagales</taxon>
        <taxon>Cyclobacteriaceae</taxon>
        <taxon>Cyclobacterium</taxon>
    </lineage>
</organism>
<evidence type="ECO:0000313" key="11">
    <source>
        <dbReference type="Proteomes" id="UP000649799"/>
    </source>
</evidence>
<evidence type="ECO:0000259" key="9">
    <source>
        <dbReference type="Pfam" id="PF25183"/>
    </source>
</evidence>
<keyword evidence="3" id="KW-1134">Transmembrane beta strand</keyword>
<feature type="chain" id="PRO_5045224347" evidence="8">
    <location>
        <begin position="25"/>
        <end position="1123"/>
    </location>
</feature>
<evidence type="ECO:0000256" key="5">
    <source>
        <dbReference type="ARBA" id="ARBA00023136"/>
    </source>
</evidence>
<keyword evidence="11" id="KW-1185">Reference proteome</keyword>
<dbReference type="EMBL" id="JAANYN010000003">
    <property type="protein sequence ID" value="NHE57030.1"/>
    <property type="molecule type" value="Genomic_DNA"/>
</dbReference>
<dbReference type="InterPro" id="IPR057601">
    <property type="entry name" value="Oar-like_b-barrel"/>
</dbReference>
<accession>A0ABX0H5A2</accession>
<dbReference type="Gene3D" id="2.60.40.1120">
    <property type="entry name" value="Carboxypeptidase-like, regulatory domain"/>
    <property type="match status" value="1"/>
</dbReference>
<reference evidence="10 11" key="1">
    <citation type="submission" date="2020-03" db="EMBL/GenBank/DDBJ databases">
        <title>Cyclobacterium plantarum sp. nov., a marine bacterium isolated from a coastal-marine wetland.</title>
        <authorList>
            <person name="Sanchez-Porro C."/>
            <person name="Ventosa A."/>
            <person name="Amoozegar M."/>
        </authorList>
    </citation>
    <scope>NUCLEOTIDE SEQUENCE [LARGE SCALE GENOMIC DNA]</scope>
    <source>
        <strain evidence="10 11">GBPx2</strain>
    </source>
</reference>
<keyword evidence="8" id="KW-0732">Signal</keyword>
<evidence type="ECO:0000256" key="4">
    <source>
        <dbReference type="ARBA" id="ARBA00022692"/>
    </source>
</evidence>
<dbReference type="Pfam" id="PF13620">
    <property type="entry name" value="CarboxypepD_reg"/>
    <property type="match status" value="1"/>
</dbReference>
<evidence type="ECO:0000256" key="7">
    <source>
        <dbReference type="SAM" id="MobiDB-lite"/>
    </source>
</evidence>
<dbReference type="InterPro" id="IPR039426">
    <property type="entry name" value="TonB-dep_rcpt-like"/>
</dbReference>
<comment type="subcellular location">
    <subcellularLocation>
        <location evidence="1">Cell outer membrane</location>
        <topology evidence="1">Multi-pass membrane protein</topology>
    </subcellularLocation>
</comment>
<sequence length="1123" mass="123329">MRQILQKFLLVTLLFVFAVGAVQSQVTTSFLQGIVTDGEGETLPGANVVAVHEPSGTRYGTVTNIEGRFTLPNLRTGGPYSVQISFVGFRSQSYTDITLRLGEPYALNVVLMDESADLSEVVVTAIRSSDFSSSRTGAATNISNEQVNSLPTIQRSLTDFTRLTPQSNGNSFAGRDGRYNNVQIDGANFNNGFGLSDGLLPGGRSQPISLDAIEEITVNIAPFDVRQSGFTGAGVNAITRSGTNTFKGSAFGFFRNQDFNGRRVGDLELDEQDQASTRILGFRLGGPIIENKLFFFVNAEQTRNEGTNPNAVNLWRPSQDGIAVPDQNISRTRESDLIAVRQHLIDQWGYDPGRYQGYANDAGDESLSLFARLDWNINDKHKLSARFSNVRGSRSSLVNGSSGPRPRSATNRVSDQSIAFESTQYGFDDIVDSYAVELSSYFSPRLSNQFIGSYSKIQTTRSSFSDRVFPTIDIWSGVGTNPNTGLPDGGSNYITAGYDPFTFGNDVINNNFNFVNNLTYIAGKHEITAGAAFESQNFGNQFLRIGASYYRYASVEDFLSTGTPNEVSPIMFGITYPYEGADTYGGITLGTGGLYIQDKINVNQKLDLTVGLRGELPLFLNDLTTNPEIDALEFRSIDGGSKNYTSGEWPKSRLNLSPRVGFNYDITGDGMLKLRGGTGIFFGNIPFVWFTNMPSGAGGYQNNVEPNGYDQVEGWIDGITFNPDQYYWPNNPPAGAEDVFLTSAEGGVPGTIALVDDEFKMPSVWRTSLGLDYEMPTLPITLTTDLMYTRDVNAVYQFLANRAEATEFMNNGNDNREFYPDGAPRFNPAVGANNVFILSNTEEKGNIFNATFSANVNAGNGFFGSLAYTYTYADEVSSNPGSSANSAFAGPNINNPNQQLLYPSFFAVPHRVVGSLSYQFTYLNHASTTLSLFYSGSHQGRFSYRYLNDINNDGINSDLLYVPANNNEINFTDIVDDNGVVQFTAAEQLAAFNQYVDNDSHLSSKRGDYADRNANLLPWLSRMDVRILQDLFTDLGNRKNTLQISLDVLNVGNLLNSDWGLAKTLNNAQNLLVPVDVQQDGPSTFRMNTVTENGETILPTTPFRNITTTSTTWSMQVGLRYIF</sequence>
<gene>
    <name evidence="10" type="ORF">G9Q97_09415</name>
</gene>
<dbReference type="PANTHER" id="PTHR30069:SF46">
    <property type="entry name" value="OAR PROTEIN"/>
    <property type="match status" value="1"/>
</dbReference>
<dbReference type="Proteomes" id="UP000649799">
    <property type="component" value="Unassembled WGS sequence"/>
</dbReference>
<dbReference type="Gene3D" id="2.40.170.20">
    <property type="entry name" value="TonB-dependent receptor, beta-barrel domain"/>
    <property type="match status" value="1"/>
</dbReference>
<protein>
    <submittedName>
        <fullName evidence="10">TonB-dependent receptor</fullName>
    </submittedName>
</protein>
<dbReference type="SUPFAM" id="SSF56935">
    <property type="entry name" value="Porins"/>
    <property type="match status" value="1"/>
</dbReference>
<evidence type="ECO:0000256" key="8">
    <source>
        <dbReference type="SAM" id="SignalP"/>
    </source>
</evidence>
<keyword evidence="5" id="KW-0472">Membrane</keyword>
<evidence type="ECO:0000256" key="3">
    <source>
        <dbReference type="ARBA" id="ARBA00022452"/>
    </source>
</evidence>
<keyword evidence="10" id="KW-0675">Receptor</keyword>
<comment type="caution">
    <text evidence="10">The sequence shown here is derived from an EMBL/GenBank/DDBJ whole genome shotgun (WGS) entry which is preliminary data.</text>
</comment>
<proteinExistence type="predicted"/>
<dbReference type="InterPro" id="IPR036942">
    <property type="entry name" value="Beta-barrel_TonB_sf"/>
</dbReference>